<feature type="transmembrane region" description="Helical" evidence="7">
    <location>
        <begin position="64"/>
        <end position="84"/>
    </location>
</feature>
<dbReference type="Gene3D" id="1.20.1740.10">
    <property type="entry name" value="Amino acid/polyamine transporter I"/>
    <property type="match status" value="1"/>
</dbReference>
<dbReference type="EMBL" id="SFCC01000016">
    <property type="protein sequence ID" value="RZQ60592.1"/>
    <property type="molecule type" value="Genomic_DNA"/>
</dbReference>
<comment type="subcellular location">
    <subcellularLocation>
        <location evidence="1">Membrane</location>
        <topology evidence="1">Multi-pass membrane protein</topology>
    </subcellularLocation>
</comment>
<dbReference type="GO" id="GO:0022857">
    <property type="term" value="F:transmembrane transporter activity"/>
    <property type="evidence" value="ECO:0007669"/>
    <property type="project" value="InterPro"/>
</dbReference>
<feature type="transmembrane region" description="Helical" evidence="7">
    <location>
        <begin position="474"/>
        <end position="494"/>
    </location>
</feature>
<evidence type="ECO:0000256" key="4">
    <source>
        <dbReference type="ARBA" id="ARBA00022989"/>
    </source>
</evidence>
<dbReference type="PANTHER" id="PTHR45649:SF26">
    <property type="entry name" value="OS04G0435100 PROTEIN"/>
    <property type="match status" value="1"/>
</dbReference>
<sequence>MKSYVLSRESAVPVRDRSRMSTERGDMMGTAFTRRPVAGPATGDAAWLLRLGYRPELRRRLGPVATFALAYSCMSPVITAYALFTSPPGVVLGLPLGWGLVVAAVGQLLVALVLGEVVAQFPLTGGLYAWVRRLWGRRSAWLAAWVYGFAMLGMIAGLGYGAGPYLATVVGFEPSVDSGVGCAVVLVAVATAVNLAGTRALGVAVTAGLVVEVAGILVVGTWVLLSQRHRDLSVLFDPKSAAVALVVGAGLFGVFQFSGFEAAGSVAEEVADPARRVPRALWLAVVVGGVLSTYVCVVLMMTAPGPGAHGSGTGPLTQVLYGALGPAGGRAALGIVLLCFLSGIIGLQAAAGRLLFSAARDGMLPGSRLLATVSVARAVPAPALVVAGAVPVLLVYISRIFPGTMAAIGAFAVLGIYLGVQTVVLAALRARVRGWRPAGGFSLGRWAFPVNVGALAYGVVALVCLLWPPLAGSSLPLVAGALVVSVGLAVLALLRPHRRSGAIAGDAVRPPAG</sequence>
<evidence type="ECO:0000313" key="9">
    <source>
        <dbReference type="Proteomes" id="UP000292003"/>
    </source>
</evidence>
<proteinExistence type="predicted"/>
<dbReference type="GO" id="GO:0016020">
    <property type="term" value="C:membrane"/>
    <property type="evidence" value="ECO:0007669"/>
    <property type="project" value="UniProtKB-SubCell"/>
</dbReference>
<dbReference type="InterPro" id="IPR002293">
    <property type="entry name" value="AA/rel_permease1"/>
</dbReference>
<organism evidence="8 9">
    <name type="scientific">Amycolatopsis suaedae</name>
    <dbReference type="NCBI Taxonomy" id="2510978"/>
    <lineage>
        <taxon>Bacteria</taxon>
        <taxon>Bacillati</taxon>
        <taxon>Actinomycetota</taxon>
        <taxon>Actinomycetes</taxon>
        <taxon>Pseudonocardiales</taxon>
        <taxon>Pseudonocardiaceae</taxon>
        <taxon>Amycolatopsis</taxon>
    </lineage>
</organism>
<keyword evidence="2" id="KW-0813">Transport</keyword>
<gene>
    <name evidence="8" type="ORF">EWH70_28410</name>
</gene>
<evidence type="ECO:0000256" key="6">
    <source>
        <dbReference type="SAM" id="MobiDB-lite"/>
    </source>
</evidence>
<feature type="transmembrane region" description="Helical" evidence="7">
    <location>
        <begin position="203"/>
        <end position="225"/>
    </location>
</feature>
<feature type="transmembrane region" description="Helical" evidence="7">
    <location>
        <begin position="140"/>
        <end position="158"/>
    </location>
</feature>
<feature type="transmembrane region" description="Helical" evidence="7">
    <location>
        <begin position="331"/>
        <end position="356"/>
    </location>
</feature>
<dbReference type="Pfam" id="PF13520">
    <property type="entry name" value="AA_permease_2"/>
    <property type="match status" value="1"/>
</dbReference>
<feature type="region of interest" description="Disordered" evidence="6">
    <location>
        <begin position="1"/>
        <end position="21"/>
    </location>
</feature>
<keyword evidence="4 7" id="KW-1133">Transmembrane helix</keyword>
<name>A0A4Q7J1Y0_9PSEU</name>
<keyword evidence="5 7" id="KW-0472">Membrane</keyword>
<dbReference type="Proteomes" id="UP000292003">
    <property type="component" value="Unassembled WGS sequence"/>
</dbReference>
<feature type="transmembrane region" description="Helical" evidence="7">
    <location>
        <begin position="96"/>
        <end position="119"/>
    </location>
</feature>
<dbReference type="PANTHER" id="PTHR45649">
    <property type="entry name" value="AMINO-ACID PERMEASE BAT1"/>
    <property type="match status" value="1"/>
</dbReference>
<keyword evidence="3 7" id="KW-0812">Transmembrane</keyword>
<evidence type="ECO:0000256" key="2">
    <source>
        <dbReference type="ARBA" id="ARBA00022448"/>
    </source>
</evidence>
<feature type="transmembrane region" description="Helical" evidence="7">
    <location>
        <begin position="448"/>
        <end position="468"/>
    </location>
</feature>
<feature type="transmembrane region" description="Helical" evidence="7">
    <location>
        <begin position="368"/>
        <end position="397"/>
    </location>
</feature>
<feature type="transmembrane region" description="Helical" evidence="7">
    <location>
        <begin position="403"/>
        <end position="428"/>
    </location>
</feature>
<reference evidence="8 9" key="1">
    <citation type="submission" date="2019-02" db="EMBL/GenBank/DDBJ databases">
        <title>Draft genome sequence of Amycolatopsis sp. 8-3EHSu isolated from roots of Suaeda maritima.</title>
        <authorList>
            <person name="Duangmal K."/>
            <person name="Chantavorakit T."/>
        </authorList>
    </citation>
    <scope>NUCLEOTIDE SEQUENCE [LARGE SCALE GENOMIC DNA]</scope>
    <source>
        <strain evidence="8 9">8-3EHSu</strain>
    </source>
</reference>
<feature type="transmembrane region" description="Helical" evidence="7">
    <location>
        <begin position="178"/>
        <end position="196"/>
    </location>
</feature>
<dbReference type="PIRSF" id="PIRSF006060">
    <property type="entry name" value="AA_transporter"/>
    <property type="match status" value="1"/>
</dbReference>
<evidence type="ECO:0000256" key="3">
    <source>
        <dbReference type="ARBA" id="ARBA00022692"/>
    </source>
</evidence>
<evidence type="ECO:0000256" key="1">
    <source>
        <dbReference type="ARBA" id="ARBA00004141"/>
    </source>
</evidence>
<keyword evidence="9" id="KW-1185">Reference proteome</keyword>
<feature type="transmembrane region" description="Helical" evidence="7">
    <location>
        <begin position="281"/>
        <end position="303"/>
    </location>
</feature>
<accession>A0A4Q7J1Y0</accession>
<dbReference type="AlphaFoldDB" id="A0A4Q7J1Y0"/>
<feature type="transmembrane region" description="Helical" evidence="7">
    <location>
        <begin position="240"/>
        <end position="260"/>
    </location>
</feature>
<protein>
    <submittedName>
        <fullName evidence="8">Amino acid permease</fullName>
    </submittedName>
</protein>
<comment type="caution">
    <text evidence="8">The sequence shown here is derived from an EMBL/GenBank/DDBJ whole genome shotgun (WGS) entry which is preliminary data.</text>
</comment>
<evidence type="ECO:0000256" key="5">
    <source>
        <dbReference type="ARBA" id="ARBA00023136"/>
    </source>
</evidence>
<dbReference type="OrthoDB" id="8274074at2"/>
<evidence type="ECO:0000313" key="8">
    <source>
        <dbReference type="EMBL" id="RZQ60592.1"/>
    </source>
</evidence>
<evidence type="ECO:0000256" key="7">
    <source>
        <dbReference type="SAM" id="Phobius"/>
    </source>
</evidence>